<dbReference type="Proteomes" id="UP001283361">
    <property type="component" value="Unassembled WGS sequence"/>
</dbReference>
<evidence type="ECO:0008006" key="4">
    <source>
        <dbReference type="Google" id="ProtNLM"/>
    </source>
</evidence>
<gene>
    <name evidence="2" type="ORF">RRG08_066169</name>
</gene>
<evidence type="ECO:0000313" key="3">
    <source>
        <dbReference type="Proteomes" id="UP001283361"/>
    </source>
</evidence>
<evidence type="ECO:0000313" key="2">
    <source>
        <dbReference type="EMBL" id="KAK3749856.1"/>
    </source>
</evidence>
<evidence type="ECO:0000256" key="1">
    <source>
        <dbReference type="SAM" id="MobiDB-lite"/>
    </source>
</evidence>
<reference evidence="2" key="1">
    <citation type="journal article" date="2023" name="G3 (Bethesda)">
        <title>A reference genome for the long-term kleptoplast-retaining sea slug Elysia crispata morphotype clarki.</title>
        <authorList>
            <person name="Eastman K.E."/>
            <person name="Pendleton A.L."/>
            <person name="Shaikh M.A."/>
            <person name="Suttiyut T."/>
            <person name="Ogas R."/>
            <person name="Tomko P."/>
            <person name="Gavelis G."/>
            <person name="Widhalm J.R."/>
            <person name="Wisecaver J.H."/>
        </authorList>
    </citation>
    <scope>NUCLEOTIDE SEQUENCE</scope>
    <source>
        <strain evidence="2">ECLA1</strain>
    </source>
</reference>
<proteinExistence type="predicted"/>
<organism evidence="2 3">
    <name type="scientific">Elysia crispata</name>
    <name type="common">lettuce slug</name>
    <dbReference type="NCBI Taxonomy" id="231223"/>
    <lineage>
        <taxon>Eukaryota</taxon>
        <taxon>Metazoa</taxon>
        <taxon>Spiralia</taxon>
        <taxon>Lophotrochozoa</taxon>
        <taxon>Mollusca</taxon>
        <taxon>Gastropoda</taxon>
        <taxon>Heterobranchia</taxon>
        <taxon>Euthyneura</taxon>
        <taxon>Panpulmonata</taxon>
        <taxon>Sacoglossa</taxon>
        <taxon>Placobranchoidea</taxon>
        <taxon>Plakobranchidae</taxon>
        <taxon>Elysia</taxon>
    </lineage>
</organism>
<keyword evidence="3" id="KW-1185">Reference proteome</keyword>
<protein>
    <recommendedName>
        <fullName evidence="4">SH2 domain-containing protein</fullName>
    </recommendedName>
</protein>
<comment type="caution">
    <text evidence="2">The sequence shown here is derived from an EMBL/GenBank/DDBJ whole genome shotgun (WGS) entry which is preliminary data.</text>
</comment>
<dbReference type="EMBL" id="JAWDGP010005924">
    <property type="protein sequence ID" value="KAK3749856.1"/>
    <property type="molecule type" value="Genomic_DNA"/>
</dbReference>
<accession>A0AAE0YL34</accession>
<name>A0AAE0YL34_9GAST</name>
<dbReference type="AlphaFoldDB" id="A0AAE0YL34"/>
<dbReference type="SUPFAM" id="SSF55550">
    <property type="entry name" value="SH2 domain"/>
    <property type="match status" value="1"/>
</dbReference>
<feature type="compositionally biased region" description="Polar residues" evidence="1">
    <location>
        <begin position="274"/>
        <end position="295"/>
    </location>
</feature>
<dbReference type="InterPro" id="IPR036860">
    <property type="entry name" value="SH2_dom_sf"/>
</dbReference>
<dbReference type="Gene3D" id="3.30.505.10">
    <property type="entry name" value="SH2 domain"/>
    <property type="match status" value="1"/>
</dbReference>
<sequence length="295" mass="31449">MGGCVSKSSFTVNKRNKGGDYSGGPTLFDRHHLERLLASAEPGEFLLYRDLETAHILLSVRMSSYIRHHRVTELGGLYYMQGQPYPYLDSILLYHRRHKLNGVKLLRQVFISARDIRLFAHRVAETNGNFQMFENKNTTAAATSAISIPTPVPPIAVVGTPAATPITSATVAAPLTSATDVPLFPHRVAETNGNFQMFNNKNTTAAATTAISGVPTPVPPIAAVGTPVATPTTSATAAAAAAAAITSEAPGEGETMRRSRGPEVTTIVIRRNSRASSNAPLLTSSRGSTNGRRLS</sequence>
<feature type="region of interest" description="Disordered" evidence="1">
    <location>
        <begin position="270"/>
        <end position="295"/>
    </location>
</feature>